<evidence type="ECO:0000256" key="1">
    <source>
        <dbReference type="ARBA" id="ARBA00022612"/>
    </source>
</evidence>
<feature type="compositionally biased region" description="Polar residues" evidence="2">
    <location>
        <begin position="334"/>
        <end position="349"/>
    </location>
</feature>
<feature type="compositionally biased region" description="Low complexity" evidence="2">
    <location>
        <begin position="385"/>
        <end position="398"/>
    </location>
</feature>
<dbReference type="Gene3D" id="3.40.50.300">
    <property type="entry name" value="P-loop containing nucleotide triphosphate hydrolases"/>
    <property type="match status" value="1"/>
</dbReference>
<reference evidence="4" key="1">
    <citation type="submission" date="2023-08" db="EMBL/GenBank/DDBJ databases">
        <title>Isolation and Characterization of Rhodococcus erythropolis MGMM8.</title>
        <authorList>
            <person name="Diabankana R.G.C."/>
            <person name="Afordoanyi D.M."/>
            <person name="Validov S.Z."/>
        </authorList>
    </citation>
    <scope>NUCLEOTIDE SEQUENCE</scope>
    <source>
        <strain evidence="4">MGMM8</strain>
    </source>
</reference>
<dbReference type="RefSeq" id="WP_308370571.1">
    <property type="nucleotide sequence ID" value="NZ_CP124545.1"/>
</dbReference>
<proteinExistence type="predicted"/>
<keyword evidence="1" id="KW-1188">Viral release from host cell</keyword>
<gene>
    <name evidence="4" type="ORF">QIE55_30655</name>
</gene>
<evidence type="ECO:0000313" key="4">
    <source>
        <dbReference type="EMBL" id="WMN01679.1"/>
    </source>
</evidence>
<dbReference type="InterPro" id="IPR035421">
    <property type="entry name" value="Terminase_6C"/>
</dbReference>
<dbReference type="EMBL" id="CP124545">
    <property type="protein sequence ID" value="WMN01679.1"/>
    <property type="molecule type" value="Genomic_DNA"/>
</dbReference>
<dbReference type="AlphaFoldDB" id="A0AAX3ZYK2"/>
<evidence type="ECO:0000259" key="3">
    <source>
        <dbReference type="Pfam" id="PF17289"/>
    </source>
</evidence>
<sequence length="683" mass="77356">MNPLEYLSQFPRELIASSEGRRLLTRDDPLLFAIVYLGHHLRRDDGPMSLAQFHLDLAEYAKTWMNPDDAGRHCFIAPRNSGKSTWLFTLLPIWAAAHGHLKFIAAFSDSANQATQHLQTFKGELDTNELLRKDYPEFVQPLMGGNVKRYVSQSQEMIQQSNGFSFSAKGVDSKSLGMKIGNTRPDLLLLDDVEQVESNYSPHEAEKRKRTILDGIFYLNDRANIALVGTTTMSNSLIDQIRKVGEYRREFELAKSLQLNQDSSFETSLQSESNRADNIDYVSLSKDNLTSSNLVSSTSDHLETIEHAFSQSVTEQGIKSLESETTPSLETSECNDSVESIGSLSSRRNQGIDRQDGFINEGLHKSVNNDSDNLLTSAQKSDLKSVSVSDGTSTSISSMRQTDDQTQPSFFEKQQAELEKFNIKSEPNRGEADIEQTEIDDSIDAELQWVIDERINVHYYPAIVVDSEGNEQSWWPEFKSMAILNRDRHTRTFAMNMMNRPVNVDAQYWNEQDIVITEAETYLRTLISVDPAVSTKTSNDYTALVVVSLASDGKVYVRHAEQLRLVSTELKERVNDLIELFDVGLVYVETNQGGNLWKAVFDGIKANFRSVHQTEPKSLRAARALDYYRKDKVRHTRHFDQLEEQMYSFPKVAHDDLIDAMGTGVHYFLSASSQPKAVRKTYI</sequence>
<feature type="region of interest" description="Disordered" evidence="2">
    <location>
        <begin position="316"/>
        <end position="353"/>
    </location>
</feature>
<organism evidence="4 5">
    <name type="scientific">Rhodococcus erythropolis</name>
    <name type="common">Arthrobacter picolinophilus</name>
    <dbReference type="NCBI Taxonomy" id="1833"/>
    <lineage>
        <taxon>Bacteria</taxon>
        <taxon>Bacillati</taxon>
        <taxon>Actinomycetota</taxon>
        <taxon>Actinomycetes</taxon>
        <taxon>Mycobacteriales</taxon>
        <taxon>Nocardiaceae</taxon>
        <taxon>Rhodococcus</taxon>
        <taxon>Rhodococcus erythropolis group</taxon>
    </lineage>
</organism>
<feature type="domain" description="Terminase large subunit gp17-like C-terminal" evidence="3">
    <location>
        <begin position="527"/>
        <end position="664"/>
    </location>
</feature>
<dbReference type="Gene3D" id="3.30.420.240">
    <property type="match status" value="1"/>
</dbReference>
<feature type="region of interest" description="Disordered" evidence="2">
    <location>
        <begin position="378"/>
        <end position="407"/>
    </location>
</feature>
<name>A0AAX3ZYK2_RHOER</name>
<dbReference type="Pfam" id="PF17289">
    <property type="entry name" value="Terminase_6C"/>
    <property type="match status" value="1"/>
</dbReference>
<evidence type="ECO:0000313" key="5">
    <source>
        <dbReference type="Proteomes" id="UP001230933"/>
    </source>
</evidence>
<protein>
    <recommendedName>
        <fullName evidence="3">Terminase large subunit gp17-like C-terminal domain-containing protein</fullName>
    </recommendedName>
</protein>
<dbReference type="Proteomes" id="UP001230933">
    <property type="component" value="Chromosome"/>
</dbReference>
<accession>A0AAX3ZYK2</accession>
<dbReference type="InterPro" id="IPR027417">
    <property type="entry name" value="P-loop_NTPase"/>
</dbReference>
<evidence type="ECO:0000256" key="2">
    <source>
        <dbReference type="SAM" id="MobiDB-lite"/>
    </source>
</evidence>
<feature type="compositionally biased region" description="Low complexity" evidence="2">
    <location>
        <begin position="323"/>
        <end position="332"/>
    </location>
</feature>